<comment type="caution">
    <text evidence="3">The sequence shown here is derived from an EMBL/GenBank/DDBJ whole genome shotgun (WGS) entry which is preliminary data.</text>
</comment>
<keyword evidence="1" id="KW-1133">Transmembrane helix</keyword>
<dbReference type="InterPro" id="IPR001849">
    <property type="entry name" value="PH_domain"/>
</dbReference>
<evidence type="ECO:0000313" key="4">
    <source>
        <dbReference type="Proteomes" id="UP000444316"/>
    </source>
</evidence>
<keyword evidence="3" id="KW-0808">Transferase</keyword>
<keyword evidence="1" id="KW-0472">Membrane</keyword>
<feature type="domain" description="PH" evidence="2">
    <location>
        <begin position="1"/>
        <end position="25"/>
    </location>
</feature>
<sequence>MQLAATAEPAQHRLEWIQALRAIACLGVVFTHARYFLLDTPEWPVAEHWLTVGAAGVDLFFVISGFIMAYTTMGQGRSEVGSFLRRRLLRVWPPLAVMVLVWAYTMNGGLAALKAAGSNGLLKTLLLIPANSHTPPYFDMFLPVAWTLVFEMYFYAVFALSMCAQRWRWLVLHGLIIGGVLLDPAVWQDWNLSPQHDAGLRPVLLNVASNPLVLEFLFGVWAAWLYRAPWRLPSARLCWHLLLLVVAAGSWYSLVRFWAFHGPMGWGLFAGALVLTLALISKTVSLRVPPLLLWLGSISYSLYLTHTCTQQLLIRYVERQGWSSHSWDFVWCSTAICVVVAYGYYELVEQRLVSWLRSRPARFTGLAGRTSDNLT</sequence>
<dbReference type="AlphaFoldDB" id="A0A845HW47"/>
<feature type="transmembrane region" description="Helical" evidence="1">
    <location>
        <begin position="167"/>
        <end position="187"/>
    </location>
</feature>
<keyword evidence="1" id="KW-0812">Transmembrane</keyword>
<feature type="transmembrane region" description="Helical" evidence="1">
    <location>
        <begin position="49"/>
        <end position="70"/>
    </location>
</feature>
<feature type="transmembrane region" description="Helical" evidence="1">
    <location>
        <begin position="91"/>
        <end position="113"/>
    </location>
</feature>
<proteinExistence type="predicted"/>
<dbReference type="PANTHER" id="PTHR23028:SF131">
    <property type="entry name" value="BLR2367 PROTEIN"/>
    <property type="match status" value="1"/>
</dbReference>
<evidence type="ECO:0000313" key="3">
    <source>
        <dbReference type="EMBL" id="MYN45624.1"/>
    </source>
</evidence>
<dbReference type="Proteomes" id="UP000444316">
    <property type="component" value="Unassembled WGS sequence"/>
</dbReference>
<reference evidence="3" key="1">
    <citation type="submission" date="2019-12" db="EMBL/GenBank/DDBJ databases">
        <title>Novel species isolated from a subtropical stream in China.</title>
        <authorList>
            <person name="Lu H."/>
        </authorList>
    </citation>
    <scope>NUCLEOTIDE SEQUENCE [LARGE SCALE GENOMIC DNA]</scope>
    <source>
        <strain evidence="3">FT93W</strain>
    </source>
</reference>
<evidence type="ECO:0000256" key="1">
    <source>
        <dbReference type="SAM" id="Phobius"/>
    </source>
</evidence>
<dbReference type="InterPro" id="IPR002656">
    <property type="entry name" value="Acyl_transf_3_dom"/>
</dbReference>
<dbReference type="GO" id="GO:0000271">
    <property type="term" value="P:polysaccharide biosynthetic process"/>
    <property type="evidence" value="ECO:0007669"/>
    <property type="project" value="TreeGrafter"/>
</dbReference>
<evidence type="ECO:0000259" key="2">
    <source>
        <dbReference type="PROSITE" id="PS50003"/>
    </source>
</evidence>
<feature type="transmembrane region" description="Helical" evidence="1">
    <location>
        <begin position="207"/>
        <end position="226"/>
    </location>
</feature>
<dbReference type="GO" id="GO:0016747">
    <property type="term" value="F:acyltransferase activity, transferring groups other than amino-acyl groups"/>
    <property type="evidence" value="ECO:0007669"/>
    <property type="project" value="InterPro"/>
</dbReference>
<dbReference type="InterPro" id="IPR050879">
    <property type="entry name" value="Acyltransferase_3"/>
</dbReference>
<feature type="transmembrane region" description="Helical" evidence="1">
    <location>
        <begin position="19"/>
        <end position="37"/>
    </location>
</feature>
<dbReference type="PROSITE" id="PS50003">
    <property type="entry name" value="PH_DOMAIN"/>
    <property type="match status" value="1"/>
</dbReference>
<dbReference type="EMBL" id="WWCL01000002">
    <property type="protein sequence ID" value="MYN45624.1"/>
    <property type="molecule type" value="Genomic_DNA"/>
</dbReference>
<dbReference type="RefSeq" id="WP_161035203.1">
    <property type="nucleotide sequence ID" value="NZ_WWCL01000002.1"/>
</dbReference>
<dbReference type="GO" id="GO:0016020">
    <property type="term" value="C:membrane"/>
    <property type="evidence" value="ECO:0007669"/>
    <property type="project" value="TreeGrafter"/>
</dbReference>
<feature type="transmembrane region" description="Helical" evidence="1">
    <location>
        <begin position="326"/>
        <end position="345"/>
    </location>
</feature>
<keyword evidence="4" id="KW-1185">Reference proteome</keyword>
<feature type="transmembrane region" description="Helical" evidence="1">
    <location>
        <begin position="238"/>
        <end position="258"/>
    </location>
</feature>
<accession>A0A845HW47</accession>
<keyword evidence="3" id="KW-0012">Acyltransferase</keyword>
<dbReference type="Pfam" id="PF01757">
    <property type="entry name" value="Acyl_transf_3"/>
    <property type="match status" value="1"/>
</dbReference>
<name>A0A845HW47_9BURK</name>
<feature type="transmembrane region" description="Helical" evidence="1">
    <location>
        <begin position="140"/>
        <end position="160"/>
    </location>
</feature>
<feature type="transmembrane region" description="Helical" evidence="1">
    <location>
        <begin position="292"/>
        <end position="314"/>
    </location>
</feature>
<protein>
    <submittedName>
        <fullName evidence="3">Acyltransferase family protein</fullName>
    </submittedName>
</protein>
<dbReference type="PANTHER" id="PTHR23028">
    <property type="entry name" value="ACETYLTRANSFERASE"/>
    <property type="match status" value="1"/>
</dbReference>
<gene>
    <name evidence="3" type="ORF">GTP23_11250</name>
</gene>
<feature type="transmembrane region" description="Helical" evidence="1">
    <location>
        <begin position="264"/>
        <end position="280"/>
    </location>
</feature>
<organism evidence="3 4">
    <name type="scientific">Duganella fentianensis</name>
    <dbReference type="NCBI Taxonomy" id="2692177"/>
    <lineage>
        <taxon>Bacteria</taxon>
        <taxon>Pseudomonadati</taxon>
        <taxon>Pseudomonadota</taxon>
        <taxon>Betaproteobacteria</taxon>
        <taxon>Burkholderiales</taxon>
        <taxon>Oxalobacteraceae</taxon>
        <taxon>Telluria group</taxon>
        <taxon>Duganella</taxon>
    </lineage>
</organism>